<proteinExistence type="predicted"/>
<organism evidence="2 3">
    <name type="scientific">Trifolium medium</name>
    <dbReference type="NCBI Taxonomy" id="97028"/>
    <lineage>
        <taxon>Eukaryota</taxon>
        <taxon>Viridiplantae</taxon>
        <taxon>Streptophyta</taxon>
        <taxon>Embryophyta</taxon>
        <taxon>Tracheophyta</taxon>
        <taxon>Spermatophyta</taxon>
        <taxon>Magnoliopsida</taxon>
        <taxon>eudicotyledons</taxon>
        <taxon>Gunneridae</taxon>
        <taxon>Pentapetalae</taxon>
        <taxon>rosids</taxon>
        <taxon>fabids</taxon>
        <taxon>Fabales</taxon>
        <taxon>Fabaceae</taxon>
        <taxon>Papilionoideae</taxon>
        <taxon>50 kb inversion clade</taxon>
        <taxon>NPAAA clade</taxon>
        <taxon>Hologalegina</taxon>
        <taxon>IRL clade</taxon>
        <taxon>Trifolieae</taxon>
        <taxon>Trifolium</taxon>
    </lineage>
</organism>
<sequence length="31" mass="3126">MVAASPASGGGGGRTRNTLGIRKEGETPLER</sequence>
<keyword evidence="3" id="KW-1185">Reference proteome</keyword>
<dbReference type="EMBL" id="LXQA010432969">
    <property type="protein sequence ID" value="MCI51508.1"/>
    <property type="molecule type" value="Genomic_DNA"/>
</dbReference>
<name>A0A392SRM1_9FABA</name>
<reference evidence="2 3" key="1">
    <citation type="journal article" date="2018" name="Front. Plant Sci.">
        <title>Red Clover (Trifolium pratense) and Zigzag Clover (T. medium) - A Picture of Genomic Similarities and Differences.</title>
        <authorList>
            <person name="Dluhosova J."/>
            <person name="Istvanek J."/>
            <person name="Nedelnik J."/>
            <person name="Repkova J."/>
        </authorList>
    </citation>
    <scope>NUCLEOTIDE SEQUENCE [LARGE SCALE GENOMIC DNA]</scope>
    <source>
        <strain evidence="3">cv. 10/8</strain>
        <tissue evidence="2">Leaf</tissue>
    </source>
</reference>
<feature type="region of interest" description="Disordered" evidence="1">
    <location>
        <begin position="1"/>
        <end position="31"/>
    </location>
</feature>
<evidence type="ECO:0000256" key="1">
    <source>
        <dbReference type="SAM" id="MobiDB-lite"/>
    </source>
</evidence>
<evidence type="ECO:0000313" key="3">
    <source>
        <dbReference type="Proteomes" id="UP000265520"/>
    </source>
</evidence>
<dbReference type="AlphaFoldDB" id="A0A392SRM1"/>
<feature type="non-terminal residue" evidence="2">
    <location>
        <position position="31"/>
    </location>
</feature>
<feature type="compositionally biased region" description="Basic and acidic residues" evidence="1">
    <location>
        <begin position="21"/>
        <end position="31"/>
    </location>
</feature>
<accession>A0A392SRM1</accession>
<evidence type="ECO:0000313" key="2">
    <source>
        <dbReference type="EMBL" id="MCI51508.1"/>
    </source>
</evidence>
<protein>
    <submittedName>
        <fullName evidence="2">Uncharacterized protein</fullName>
    </submittedName>
</protein>
<comment type="caution">
    <text evidence="2">The sequence shown here is derived from an EMBL/GenBank/DDBJ whole genome shotgun (WGS) entry which is preliminary data.</text>
</comment>
<dbReference type="Proteomes" id="UP000265520">
    <property type="component" value="Unassembled WGS sequence"/>
</dbReference>